<dbReference type="AlphaFoldDB" id="A0A0G3HEC5"/>
<accession>A0A0G3HEC5</accession>
<evidence type="ECO:0000256" key="1">
    <source>
        <dbReference type="SAM" id="Phobius"/>
    </source>
</evidence>
<keyword evidence="1" id="KW-0812">Transmembrane</keyword>
<protein>
    <submittedName>
        <fullName evidence="2">Uncharacterized protein</fullName>
    </submittedName>
</protein>
<dbReference type="PATRIC" id="fig|136857.5.peg.2085"/>
<proteinExistence type="predicted"/>
<dbReference type="Proteomes" id="UP000035540">
    <property type="component" value="Chromosome"/>
</dbReference>
<reference evidence="2 3" key="1">
    <citation type="journal article" date="2015" name="Genome Announc.">
        <title>Complete Genome Sequence of the Type Strain Corynebacterium testudinoris DSM 44614, Recovered from Necrotic Lesions in the Mouth of a Tortoise.</title>
        <authorList>
            <person name="Ruckert C."/>
            <person name="Kriete M."/>
            <person name="Jaenicke S."/>
            <person name="Winkler A."/>
            <person name="Tauch A."/>
        </authorList>
    </citation>
    <scope>NUCLEOTIDE SEQUENCE [LARGE SCALE GENOMIC DNA]</scope>
    <source>
        <strain evidence="2 3">DSM 44614</strain>
    </source>
</reference>
<reference evidence="3" key="2">
    <citation type="submission" date="2015-05" db="EMBL/GenBank/DDBJ databases">
        <title>Complete genome sequence of Corynebacterium testudinoris DSM 44614, recovered from necrotic lesions in the mouth of a tortoise.</title>
        <authorList>
            <person name="Ruckert C."/>
            <person name="Albersmeier A."/>
            <person name="Winkler A."/>
            <person name="Tauch A."/>
        </authorList>
    </citation>
    <scope>NUCLEOTIDE SEQUENCE [LARGE SCALE GENOMIC DNA]</scope>
    <source>
        <strain evidence="3">DSM 44614</strain>
    </source>
</reference>
<keyword evidence="1" id="KW-0472">Membrane</keyword>
<gene>
    <name evidence="2" type="ORF">CTEST_10505</name>
</gene>
<feature type="transmembrane region" description="Helical" evidence="1">
    <location>
        <begin position="20"/>
        <end position="41"/>
    </location>
</feature>
<keyword evidence="1" id="KW-1133">Transmembrane helix</keyword>
<name>A0A0G3HEC5_9CORY</name>
<evidence type="ECO:0000313" key="2">
    <source>
        <dbReference type="EMBL" id="AKK09522.1"/>
    </source>
</evidence>
<keyword evidence="3" id="KW-1185">Reference proteome</keyword>
<sequence length="45" mass="4944">MLFLSATGDVRRGRKKQSMAAMVVFTQILSLPVLVSIGFFLSNGR</sequence>
<evidence type="ECO:0000313" key="3">
    <source>
        <dbReference type="Proteomes" id="UP000035540"/>
    </source>
</evidence>
<organism evidence="2 3">
    <name type="scientific">Corynebacterium testudinoris</name>
    <dbReference type="NCBI Taxonomy" id="136857"/>
    <lineage>
        <taxon>Bacteria</taxon>
        <taxon>Bacillati</taxon>
        <taxon>Actinomycetota</taxon>
        <taxon>Actinomycetes</taxon>
        <taxon>Mycobacteriales</taxon>
        <taxon>Corynebacteriaceae</taxon>
        <taxon>Corynebacterium</taxon>
    </lineage>
</organism>
<dbReference type="EMBL" id="CP011545">
    <property type="protein sequence ID" value="AKK09522.1"/>
    <property type="molecule type" value="Genomic_DNA"/>
</dbReference>
<dbReference type="KEGG" id="cted:CTEST_10505"/>